<dbReference type="EMBL" id="ML978128">
    <property type="protein sequence ID" value="KAF2097146.1"/>
    <property type="molecule type" value="Genomic_DNA"/>
</dbReference>
<dbReference type="AlphaFoldDB" id="A0A9P4I8H8"/>
<dbReference type="Proteomes" id="UP000799772">
    <property type="component" value="Unassembled WGS sequence"/>
</dbReference>
<evidence type="ECO:0000313" key="1">
    <source>
        <dbReference type="EMBL" id="KAF2097146.1"/>
    </source>
</evidence>
<reference evidence="1" key="1">
    <citation type="journal article" date="2020" name="Stud. Mycol.">
        <title>101 Dothideomycetes genomes: a test case for predicting lifestyles and emergence of pathogens.</title>
        <authorList>
            <person name="Haridas S."/>
            <person name="Albert R."/>
            <person name="Binder M."/>
            <person name="Bloem J."/>
            <person name="Labutti K."/>
            <person name="Salamov A."/>
            <person name="Andreopoulos B."/>
            <person name="Baker S."/>
            <person name="Barry K."/>
            <person name="Bills G."/>
            <person name="Bluhm B."/>
            <person name="Cannon C."/>
            <person name="Castanera R."/>
            <person name="Culley D."/>
            <person name="Daum C."/>
            <person name="Ezra D."/>
            <person name="Gonzalez J."/>
            <person name="Henrissat B."/>
            <person name="Kuo A."/>
            <person name="Liang C."/>
            <person name="Lipzen A."/>
            <person name="Lutzoni F."/>
            <person name="Magnuson J."/>
            <person name="Mondo S."/>
            <person name="Nolan M."/>
            <person name="Ohm R."/>
            <person name="Pangilinan J."/>
            <person name="Park H.-J."/>
            <person name="Ramirez L."/>
            <person name="Alfaro M."/>
            <person name="Sun H."/>
            <person name="Tritt A."/>
            <person name="Yoshinaga Y."/>
            <person name="Zwiers L.-H."/>
            <person name="Turgeon B."/>
            <person name="Goodwin S."/>
            <person name="Spatafora J."/>
            <person name="Crous P."/>
            <person name="Grigoriev I."/>
        </authorList>
    </citation>
    <scope>NUCLEOTIDE SEQUENCE</scope>
    <source>
        <strain evidence="1">CBS 133067</strain>
    </source>
</reference>
<name>A0A9P4I8H8_9PEZI</name>
<gene>
    <name evidence="1" type="ORF">NA57DRAFT_57746</name>
</gene>
<comment type="caution">
    <text evidence="1">The sequence shown here is derived from an EMBL/GenBank/DDBJ whole genome shotgun (WGS) entry which is preliminary data.</text>
</comment>
<proteinExistence type="predicted"/>
<keyword evidence="2" id="KW-1185">Reference proteome</keyword>
<protein>
    <submittedName>
        <fullName evidence="1">Uncharacterized protein</fullName>
    </submittedName>
</protein>
<accession>A0A9P4I8H8</accession>
<organism evidence="1 2">
    <name type="scientific">Rhizodiscina lignyota</name>
    <dbReference type="NCBI Taxonomy" id="1504668"/>
    <lineage>
        <taxon>Eukaryota</taxon>
        <taxon>Fungi</taxon>
        <taxon>Dikarya</taxon>
        <taxon>Ascomycota</taxon>
        <taxon>Pezizomycotina</taxon>
        <taxon>Dothideomycetes</taxon>
        <taxon>Pleosporomycetidae</taxon>
        <taxon>Aulographales</taxon>
        <taxon>Rhizodiscinaceae</taxon>
        <taxon>Rhizodiscina</taxon>
    </lineage>
</organism>
<sequence length="257" mass="28667">MLTAHPQSGVKYVAGALQGLFDLPSRTLPSRPRGHHARDVHPQRSSIEIGLKPNDVHAAHAAENLFVDHLRAWRGVDDVCLGSCVTNAGELHERKCPDPNDSTIQPQDCDFERRPQTIARSHLRLPDRKLPTKDTHERDNGCYSVYRATKTSADSVRLEALIRRTTSKSPSIVLGRNTGHICVRVQPISFSTGDSYISNVERWPPVKLLYDINCRCPTETISIRTTLSRIELSFSSVCATHGLHEFVAVDVNHETPL</sequence>
<evidence type="ECO:0000313" key="2">
    <source>
        <dbReference type="Proteomes" id="UP000799772"/>
    </source>
</evidence>